<dbReference type="Proteomes" id="UP001595912">
    <property type="component" value="Unassembled WGS sequence"/>
</dbReference>
<proteinExistence type="predicted"/>
<sequence length="45" mass="4684">MTGVVPDAATVIACVQLAPSIRLGEVQTAVEDLYTLIEQMAAVVP</sequence>
<reference evidence="2" key="1">
    <citation type="journal article" date="2019" name="Int. J. Syst. Evol. Microbiol.">
        <title>The Global Catalogue of Microorganisms (GCM) 10K type strain sequencing project: providing services to taxonomists for standard genome sequencing and annotation.</title>
        <authorList>
            <consortium name="The Broad Institute Genomics Platform"/>
            <consortium name="The Broad Institute Genome Sequencing Center for Infectious Disease"/>
            <person name="Wu L."/>
            <person name="Ma J."/>
        </authorList>
    </citation>
    <scope>NUCLEOTIDE SEQUENCE [LARGE SCALE GENOMIC DNA]</scope>
    <source>
        <strain evidence="2">CGMCC 4.7152</strain>
    </source>
</reference>
<evidence type="ECO:0000313" key="2">
    <source>
        <dbReference type="Proteomes" id="UP001595912"/>
    </source>
</evidence>
<protein>
    <submittedName>
        <fullName evidence="1">Uncharacterized protein</fullName>
    </submittedName>
</protein>
<dbReference type="EMBL" id="JBHSIU010000065">
    <property type="protein sequence ID" value="MFC5004432.1"/>
    <property type="molecule type" value="Genomic_DNA"/>
</dbReference>
<comment type="caution">
    <text evidence="1">The sequence shown here is derived from an EMBL/GenBank/DDBJ whole genome shotgun (WGS) entry which is preliminary data.</text>
</comment>
<accession>A0ABV9W841</accession>
<evidence type="ECO:0000313" key="1">
    <source>
        <dbReference type="EMBL" id="MFC5004432.1"/>
    </source>
</evidence>
<gene>
    <name evidence="1" type="ORF">ACFPIJ_42225</name>
</gene>
<keyword evidence="2" id="KW-1185">Reference proteome</keyword>
<organism evidence="1 2">
    <name type="scientific">Dactylosporangium cerinum</name>
    <dbReference type="NCBI Taxonomy" id="1434730"/>
    <lineage>
        <taxon>Bacteria</taxon>
        <taxon>Bacillati</taxon>
        <taxon>Actinomycetota</taxon>
        <taxon>Actinomycetes</taxon>
        <taxon>Micromonosporales</taxon>
        <taxon>Micromonosporaceae</taxon>
        <taxon>Dactylosporangium</taxon>
    </lineage>
</organism>
<dbReference type="RefSeq" id="WP_380124320.1">
    <property type="nucleotide sequence ID" value="NZ_JBHSIU010000065.1"/>
</dbReference>
<name>A0ABV9W841_9ACTN</name>